<dbReference type="Gene3D" id="3.20.110.20">
    <property type="match status" value="1"/>
</dbReference>
<evidence type="ECO:0000256" key="1">
    <source>
        <dbReference type="ARBA" id="ARBA00006821"/>
    </source>
</evidence>
<feature type="domain" description="Glycoside hydrolase family 57 N-terminal" evidence="3">
    <location>
        <begin position="83"/>
        <end position="288"/>
    </location>
</feature>
<organism evidence="4">
    <name type="scientific">hydrothermal vent metagenome</name>
    <dbReference type="NCBI Taxonomy" id="652676"/>
    <lineage>
        <taxon>unclassified sequences</taxon>
        <taxon>metagenomes</taxon>
        <taxon>ecological metagenomes</taxon>
    </lineage>
</organism>
<dbReference type="GO" id="GO:0071771">
    <property type="term" value="F:aldehyde oxygenase (deformylating) activity"/>
    <property type="evidence" value="ECO:0007669"/>
    <property type="project" value="UniProtKB-EC"/>
</dbReference>
<dbReference type="InterPro" id="IPR052046">
    <property type="entry name" value="GH57_Enzymes"/>
</dbReference>
<dbReference type="EC" id="4.1.99.5" evidence="4"/>
<reference evidence="4" key="1">
    <citation type="submission" date="2018-06" db="EMBL/GenBank/DDBJ databases">
        <authorList>
            <person name="Zhirakovskaya E."/>
        </authorList>
    </citation>
    <scope>NUCLEOTIDE SEQUENCE</scope>
</reference>
<dbReference type="InterPro" id="IPR004300">
    <property type="entry name" value="Glyco_hydro_57_N"/>
</dbReference>
<keyword evidence="4" id="KW-0456">Lyase</keyword>
<dbReference type="Pfam" id="PF03065">
    <property type="entry name" value="Glyco_hydro_57"/>
    <property type="match status" value="1"/>
</dbReference>
<protein>
    <submittedName>
        <fullName evidence="4">Aldehyde decarbonylase</fullName>
        <ecNumber evidence="4">4.1.99.5</ecNumber>
    </submittedName>
</protein>
<dbReference type="PANTHER" id="PTHR36306:SF5">
    <property type="entry name" value="SLR1535 PROTEIN"/>
    <property type="match status" value="1"/>
</dbReference>
<dbReference type="SUPFAM" id="SSF88713">
    <property type="entry name" value="Glycoside hydrolase/deacetylase"/>
    <property type="match status" value="1"/>
</dbReference>
<evidence type="ECO:0000259" key="3">
    <source>
        <dbReference type="Pfam" id="PF03065"/>
    </source>
</evidence>
<dbReference type="GO" id="GO:0005975">
    <property type="term" value="P:carbohydrate metabolic process"/>
    <property type="evidence" value="ECO:0007669"/>
    <property type="project" value="InterPro"/>
</dbReference>
<dbReference type="AlphaFoldDB" id="A0A3B1CUL3"/>
<dbReference type="InterPro" id="IPR011330">
    <property type="entry name" value="Glyco_hydro/deAcase_b/a-brl"/>
</dbReference>
<sequence>MLFLLSFKTHVFIITSDTAQANFNVNGWNLIMAEIYHALGLNMHQPPGNLLALHNSDERWEARQILWCYDRPTRMLEGYEDVARLHMSFSGTLLKQLEDPGVRETFLDVVDVEDFLNRYKHSNIEFTGTGLYHPVYPLTPMADWDAQTSWWTGLGRHLLGRERFQGFWPPEMGFCMEMIPMLKRHGYRYVVVDSWYIKPKREMRWEELRYRPYIARYGGEEIIVVPRDRELSDAQESGLDPGWFQHEIYERTKWCDFPALVTTWTDGENGGWFRTTHIESGFWGCFYHTILDRYREGILGFTPIHISEYIEMYPPAEEVDVHQGAWNTGEHWGGDFTQWTGSLLQKRGWEELHRASDYYHEVKRAFEHRHSAADNPEEVRRMIMKAYDHILKAETSCNFYWGSRWVYRSFDDIEQAYHLLDTAMARL</sequence>
<proteinExistence type="inferred from homology"/>
<accession>A0A3B1CUL3</accession>
<evidence type="ECO:0000256" key="2">
    <source>
        <dbReference type="ARBA" id="ARBA00023277"/>
    </source>
</evidence>
<comment type="similarity">
    <text evidence="1">Belongs to the glycosyl hydrolase 57 family.</text>
</comment>
<name>A0A3B1CUL3_9ZZZZ</name>
<dbReference type="PANTHER" id="PTHR36306">
    <property type="entry name" value="ALPHA-AMYLASE-RELATED-RELATED"/>
    <property type="match status" value="1"/>
</dbReference>
<keyword evidence="2" id="KW-0119">Carbohydrate metabolism</keyword>
<dbReference type="EMBL" id="UOGI01000289">
    <property type="protein sequence ID" value="VAX34296.1"/>
    <property type="molecule type" value="Genomic_DNA"/>
</dbReference>
<evidence type="ECO:0000313" key="4">
    <source>
        <dbReference type="EMBL" id="VAX34296.1"/>
    </source>
</evidence>
<gene>
    <name evidence="4" type="ORF">MNBD_NITROSPIRAE03-609</name>
</gene>